<feature type="chain" id="PRO_5007653205" evidence="1">
    <location>
        <begin position="21"/>
        <end position="182"/>
    </location>
</feature>
<proteinExistence type="evidence at transcript level"/>
<sequence length="182" mass="20266">MRFQSSLIFLGVAVFASALGAFIEIPDEYLQDSAALQFDGEDELWRSKRDVELKGKGGENEGFVGLKAQRNLYEDDRTSLSGTVKGQSQWKDPYPAQHAGMARLDGTRTLIENDRTKVTGSGFAQREVATGMRPHDSFGVGVEATHNIYKGKNGEVDVFGGVQRQWNTPDRHQARGGIRWRF</sequence>
<reference evidence="3" key="1">
    <citation type="submission" date="2007-07" db="EMBL/GenBank/DDBJ databases">
        <title>Genomic sequence of hemiptericin from Pyrrhocoris apterus.</title>
        <authorList>
            <person name="Johrden L."/>
            <person name="Balczun C."/>
            <person name="Schaub G.A."/>
        </authorList>
    </citation>
    <scope>NUCLEOTIDE SEQUENCE</scope>
</reference>
<evidence type="ECO:0000313" key="3">
    <source>
        <dbReference type="EMBL" id="ABW37750.1"/>
    </source>
</evidence>
<dbReference type="EMBL" id="EU057955">
    <property type="protein sequence ID" value="ABW37750.1"/>
    <property type="molecule type" value="Genomic_DNA"/>
</dbReference>
<reference evidence="2" key="2">
    <citation type="submission" date="2007-07" db="EMBL/GenBank/DDBJ databases">
        <authorList>
            <person name="Johrden L."/>
            <person name="Balczun C."/>
            <person name="Schaub G.A."/>
        </authorList>
    </citation>
    <scope>NUCLEOTIDE SEQUENCE</scope>
</reference>
<organism evidence="2">
    <name type="scientific">Pyrrhocoris apterus</name>
    <name type="common">Sap sucking bug</name>
    <name type="synonym">Cimex apterus</name>
    <dbReference type="NCBI Taxonomy" id="37000"/>
    <lineage>
        <taxon>Eukaryota</taxon>
        <taxon>Metazoa</taxon>
        <taxon>Ecdysozoa</taxon>
        <taxon>Arthropoda</taxon>
        <taxon>Hexapoda</taxon>
        <taxon>Insecta</taxon>
        <taxon>Pterygota</taxon>
        <taxon>Neoptera</taxon>
        <taxon>Paraneoptera</taxon>
        <taxon>Hemiptera</taxon>
        <taxon>Heteroptera</taxon>
        <taxon>Panheteroptera</taxon>
        <taxon>Pentatomomorpha</taxon>
        <taxon>Pyrrhocoroidea</taxon>
        <taxon>Pyrrhocoridae</taxon>
        <taxon>Pyrrhocoris</taxon>
    </lineage>
</organism>
<keyword evidence="1" id="KW-0732">Signal</keyword>
<feature type="signal peptide" evidence="1">
    <location>
        <begin position="1"/>
        <end position="20"/>
    </location>
</feature>
<dbReference type="EMBL" id="EU048250">
    <property type="protein sequence ID" value="ABW16857.1"/>
    <property type="molecule type" value="mRNA"/>
</dbReference>
<protein>
    <submittedName>
        <fullName evidence="2">Hemiptericin</fullName>
    </submittedName>
</protein>
<accession>E1U2A7</accession>
<name>E1U2A7_PYRAP</name>
<dbReference type="AlphaFoldDB" id="E1U2A7"/>
<evidence type="ECO:0000313" key="2">
    <source>
        <dbReference type="EMBL" id="ABW16857.1"/>
    </source>
</evidence>
<evidence type="ECO:0000256" key="1">
    <source>
        <dbReference type="SAM" id="SignalP"/>
    </source>
</evidence>